<name>A0A1X1XJI2_9MYCO</name>
<gene>
    <name evidence="3" type="ORF">AWC14_12405</name>
</gene>
<dbReference type="CDD" id="cd00085">
    <property type="entry name" value="HNHc"/>
    <property type="match status" value="1"/>
</dbReference>
<evidence type="ECO:0000259" key="2">
    <source>
        <dbReference type="Pfam" id="PF02720"/>
    </source>
</evidence>
<dbReference type="InterPro" id="IPR003615">
    <property type="entry name" value="HNH_nuc"/>
</dbReference>
<feature type="domain" description="DUF222" evidence="2">
    <location>
        <begin position="38"/>
        <end position="361"/>
    </location>
</feature>
<dbReference type="EMBL" id="LQPE01000158">
    <property type="protein sequence ID" value="ORV99021.1"/>
    <property type="molecule type" value="Genomic_DNA"/>
</dbReference>
<feature type="compositionally biased region" description="Polar residues" evidence="1">
    <location>
        <begin position="409"/>
        <end position="419"/>
    </location>
</feature>
<feature type="region of interest" description="Disordered" evidence="1">
    <location>
        <begin position="241"/>
        <end position="264"/>
    </location>
</feature>
<evidence type="ECO:0000313" key="3">
    <source>
        <dbReference type="EMBL" id="ORV99021.1"/>
    </source>
</evidence>
<feature type="region of interest" description="Disordered" evidence="1">
    <location>
        <begin position="409"/>
        <end position="455"/>
    </location>
</feature>
<dbReference type="AlphaFoldDB" id="A0A1X1XJI2"/>
<evidence type="ECO:0000256" key="1">
    <source>
        <dbReference type="SAM" id="MobiDB-lite"/>
    </source>
</evidence>
<dbReference type="STRING" id="487514.A5707_06665"/>
<keyword evidence="4" id="KW-1185">Reference proteome</keyword>
<organism evidence="3 4">
    <name type="scientific">Mycobacterium kyorinense</name>
    <dbReference type="NCBI Taxonomy" id="487514"/>
    <lineage>
        <taxon>Bacteria</taxon>
        <taxon>Bacillati</taxon>
        <taxon>Actinomycetota</taxon>
        <taxon>Actinomycetes</taxon>
        <taxon>Mycobacteriales</taxon>
        <taxon>Mycobacteriaceae</taxon>
        <taxon>Mycobacterium</taxon>
    </lineage>
</organism>
<feature type="compositionally biased region" description="Basic and acidic residues" evidence="1">
    <location>
        <begin position="252"/>
        <end position="264"/>
    </location>
</feature>
<dbReference type="OrthoDB" id="4419061at2"/>
<accession>A0A1X1XJI2</accession>
<dbReference type="RefSeq" id="WP_045380623.1">
    <property type="nucleotide sequence ID" value="NZ_BBKA01000070.1"/>
</dbReference>
<proteinExistence type="predicted"/>
<dbReference type="InterPro" id="IPR003870">
    <property type="entry name" value="DUF222"/>
</dbReference>
<evidence type="ECO:0000313" key="4">
    <source>
        <dbReference type="Proteomes" id="UP000193487"/>
    </source>
</evidence>
<dbReference type="Pfam" id="PF02720">
    <property type="entry name" value="DUF222"/>
    <property type="match status" value="1"/>
</dbReference>
<comment type="caution">
    <text evidence="3">The sequence shown here is derived from an EMBL/GenBank/DDBJ whole genome shotgun (WGS) entry which is preliminary data.</text>
</comment>
<sequence>MRSSSREEIVGVFDALEADLKRALDLSFDVLSTPEALAMLQRCETLRRRLPAVEHPLITQITAQASETELGGTLRFALAERLRITPAEASRRIGEAKDLGARQAITGEPLEPLLPATAAAQRAGQIGAGHVAVIRSFLHRLPGFVDAETRQHAEAHLAELGGQHRPDDLSKLADRLMDCLNPDGDFTDDDRARRRGLTLGRQQHDGMSPLSGWVTPELRATIEAVWAKLAAPGMCNPDDVAPVLDGPAPDEAAQRDSRGTHQRQHDGLLAGLRALLASGKLGQHNGLPASIIVTTTLQELETGAGHGLTGGGSLLPMSDVIRLASHAHHYLAIFDKGQALALYHTKRLASPAQRIVLYAKDRGCSFPNCPVPGYHCEAHHCTPWATCRTTDVNDLTFGCGGHHPLADNGWTTRKNTTGHTEWIPPPHLDHGQPRTNNYHHPEKLLRDGDDEDDGP</sequence>
<reference evidence="3 4" key="1">
    <citation type="submission" date="2016-01" db="EMBL/GenBank/DDBJ databases">
        <title>The new phylogeny of the genus Mycobacterium.</title>
        <authorList>
            <person name="Tarcisio F."/>
            <person name="Conor M."/>
            <person name="Antonella G."/>
            <person name="Elisabetta G."/>
            <person name="Giulia F.S."/>
            <person name="Sara T."/>
            <person name="Anna F."/>
            <person name="Clotilde B."/>
            <person name="Roberto B."/>
            <person name="Veronica D.S."/>
            <person name="Fabio R."/>
            <person name="Monica P."/>
            <person name="Olivier J."/>
            <person name="Enrico T."/>
            <person name="Nicola S."/>
        </authorList>
    </citation>
    <scope>NUCLEOTIDE SEQUENCE [LARGE SCALE GENOMIC DNA]</scope>
    <source>
        <strain evidence="3 4">DSM 45166</strain>
    </source>
</reference>
<dbReference type="Proteomes" id="UP000193487">
    <property type="component" value="Unassembled WGS sequence"/>
</dbReference>
<protein>
    <recommendedName>
        <fullName evidence="2">DUF222 domain-containing protein</fullName>
    </recommendedName>
</protein>